<protein>
    <submittedName>
        <fullName evidence="2">Uncharacterized protein</fullName>
    </submittedName>
</protein>
<evidence type="ECO:0000313" key="2">
    <source>
        <dbReference type="EMBL" id="EEI86863.1"/>
    </source>
</evidence>
<reference evidence="2 3" key="1">
    <citation type="submission" date="2008-10" db="EMBL/GenBank/DDBJ databases">
        <authorList>
            <person name="Qin X."/>
            <person name="Bachman B."/>
            <person name="Battles P."/>
            <person name="Bell A."/>
            <person name="Bess C."/>
            <person name="Bickham C."/>
            <person name="Chaboub L."/>
            <person name="Chen D."/>
            <person name="Coyle M."/>
            <person name="Deiros D.R."/>
            <person name="Dinh H."/>
            <person name="Forbes L."/>
            <person name="Fowler G."/>
            <person name="Francisco L."/>
            <person name="Fu Q."/>
            <person name="Gubbala S."/>
            <person name="Hale W."/>
            <person name="Han Y."/>
            <person name="Hemphill L."/>
            <person name="Highlander S.K."/>
            <person name="Hirani K."/>
            <person name="Hogues M."/>
            <person name="Jackson L."/>
            <person name="Jakkamsetti A."/>
            <person name="Javaid M."/>
            <person name="Jiang H."/>
            <person name="Korchina V."/>
            <person name="Kovar C."/>
            <person name="Lara F."/>
            <person name="Lee S."/>
            <person name="Mata R."/>
            <person name="Mathew T."/>
            <person name="Moen C."/>
            <person name="Morales K."/>
            <person name="Munidasa M."/>
            <person name="Nazareth L."/>
            <person name="Ngo R."/>
            <person name="Nguyen L."/>
            <person name="Okwuonu G."/>
            <person name="Ongeri F."/>
            <person name="Patil S."/>
            <person name="Petrosino J."/>
            <person name="Pham C."/>
            <person name="Pham P."/>
            <person name="Pu L.-L."/>
            <person name="Puazo M."/>
            <person name="Raj R."/>
            <person name="Reid J."/>
            <person name="Rouhana J."/>
            <person name="Saada N."/>
            <person name="Shang Y."/>
            <person name="Simmons D."/>
            <person name="Thornton R."/>
            <person name="Warren J."/>
            <person name="Weissenberger G."/>
            <person name="Zhang J."/>
            <person name="Zhang L."/>
            <person name="Zhou C."/>
            <person name="Zhu D."/>
            <person name="Muzny D."/>
            <person name="Worley K."/>
            <person name="Gibbs R."/>
        </authorList>
    </citation>
    <scope>NUCLEOTIDE SEQUENCE [LARGE SCALE GENOMIC DNA]</scope>
    <source>
        <strain evidence="2 3">ATCC 51172</strain>
    </source>
</reference>
<gene>
    <name evidence="2" type="ORF">HMPREF0072_0573</name>
</gene>
<evidence type="ECO:0000313" key="3">
    <source>
        <dbReference type="Proteomes" id="UP000005984"/>
    </source>
</evidence>
<dbReference type="Proteomes" id="UP000005984">
    <property type="component" value="Unassembled WGS sequence"/>
</dbReference>
<keyword evidence="3" id="KW-1185">Reference proteome</keyword>
<feature type="compositionally biased region" description="Basic and acidic residues" evidence="1">
    <location>
        <begin position="1"/>
        <end position="11"/>
    </location>
</feature>
<name>C2BE03_9FIRM</name>
<proteinExistence type="predicted"/>
<comment type="caution">
    <text evidence="2">The sequence shown here is derived from an EMBL/GenBank/DDBJ whole genome shotgun (WGS) entry which is preliminary data.</text>
</comment>
<dbReference type="EMBL" id="ABYO01000072">
    <property type="protein sequence ID" value="EEI86863.1"/>
    <property type="molecule type" value="Genomic_DNA"/>
</dbReference>
<feature type="region of interest" description="Disordered" evidence="1">
    <location>
        <begin position="1"/>
        <end position="80"/>
    </location>
</feature>
<evidence type="ECO:0000256" key="1">
    <source>
        <dbReference type="SAM" id="MobiDB-lite"/>
    </source>
</evidence>
<feature type="compositionally biased region" description="Basic and acidic residues" evidence="1">
    <location>
        <begin position="22"/>
        <end position="32"/>
    </location>
</feature>
<organism evidence="2 3">
    <name type="scientific">Anaerococcus lactolyticus ATCC 51172</name>
    <dbReference type="NCBI Taxonomy" id="525254"/>
    <lineage>
        <taxon>Bacteria</taxon>
        <taxon>Bacillati</taxon>
        <taxon>Bacillota</taxon>
        <taxon>Tissierellia</taxon>
        <taxon>Tissierellales</taxon>
        <taxon>Peptoniphilaceae</taxon>
        <taxon>Anaerococcus</taxon>
    </lineage>
</organism>
<accession>C2BE03</accession>
<dbReference type="AlphaFoldDB" id="C2BE03"/>
<feature type="non-terminal residue" evidence="2">
    <location>
        <position position="1"/>
    </location>
</feature>
<sequence length="80" mass="8807">GRLWRGRDRRAAGSPRRALRTGRSERRAESRATRRAAHRTQLLLGGRAQPADPDRLAHRLPVGQPAARASPAGTWRSPAP</sequence>
<feature type="non-terminal residue" evidence="2">
    <location>
        <position position="80"/>
    </location>
</feature>